<feature type="domain" description="Flagellin C-terminal" evidence="6">
    <location>
        <begin position="419"/>
        <end position="503"/>
    </location>
</feature>
<gene>
    <name evidence="7" type="ORF">ABID13_002019</name>
</gene>
<dbReference type="InterPro" id="IPR001029">
    <property type="entry name" value="Flagellin_N"/>
</dbReference>
<evidence type="ECO:0000259" key="6">
    <source>
        <dbReference type="Pfam" id="PF00700"/>
    </source>
</evidence>
<comment type="subcellular location">
    <subcellularLocation>
        <location evidence="4">Secreted</location>
    </subcellularLocation>
    <subcellularLocation>
        <location evidence="4">Bacterial flagellum</location>
    </subcellularLocation>
</comment>
<dbReference type="InterPro" id="IPR001492">
    <property type="entry name" value="Flagellin"/>
</dbReference>
<dbReference type="Pfam" id="PF00700">
    <property type="entry name" value="Flagellin_C"/>
    <property type="match status" value="1"/>
</dbReference>
<dbReference type="InterPro" id="IPR042187">
    <property type="entry name" value="Flagellin_C_sub2"/>
</dbReference>
<evidence type="ECO:0000313" key="7">
    <source>
        <dbReference type="EMBL" id="MET3570392.1"/>
    </source>
</evidence>
<dbReference type="Gene3D" id="6.10.10.10">
    <property type="entry name" value="Flagellar export chaperone, C-terminal domain"/>
    <property type="match status" value="1"/>
</dbReference>
<evidence type="ECO:0000256" key="2">
    <source>
        <dbReference type="ARBA" id="ARBA00020110"/>
    </source>
</evidence>
<evidence type="ECO:0000256" key="3">
    <source>
        <dbReference type="ARBA" id="ARBA00023143"/>
    </source>
</evidence>
<dbReference type="PRINTS" id="PR00207">
    <property type="entry name" value="FLAGELLIN"/>
</dbReference>
<keyword evidence="7" id="KW-0969">Cilium</keyword>
<dbReference type="Gene3D" id="3.30.70.2120">
    <property type="match status" value="1"/>
</dbReference>
<keyword evidence="7" id="KW-0282">Flagellum</keyword>
<comment type="function">
    <text evidence="4">Flagellin is the subunit protein which polymerizes to form the filaments of bacterial flagella.</text>
</comment>
<dbReference type="PANTHER" id="PTHR42792:SF2">
    <property type="entry name" value="FLAGELLIN"/>
    <property type="match status" value="1"/>
</dbReference>
<dbReference type="Pfam" id="PF00669">
    <property type="entry name" value="Flagellin_N"/>
    <property type="match status" value="1"/>
</dbReference>
<keyword evidence="7" id="KW-0966">Cell projection</keyword>
<dbReference type="EMBL" id="JBEPLZ010000006">
    <property type="protein sequence ID" value="MET3570392.1"/>
    <property type="molecule type" value="Genomic_DNA"/>
</dbReference>
<evidence type="ECO:0000256" key="1">
    <source>
        <dbReference type="ARBA" id="ARBA00005709"/>
    </source>
</evidence>
<dbReference type="PANTHER" id="PTHR42792">
    <property type="entry name" value="FLAGELLIN"/>
    <property type="match status" value="1"/>
</dbReference>
<keyword evidence="3 4" id="KW-0975">Bacterial flagellum</keyword>
<sequence length="504" mass="52075">MEVISMRIQHNIMALNSSRQLGVNNSAVSKSLEKLSSGYRINRAGDDAAGLAISEKMRAQIKGLTAASDNSQDAISLVQTAEGGLQEVHSMLNRMQELATKSSNGTYTDDVDRKALQDEVDALKDEINRIADSTNFNGIKLLDGSMGVGTAGKVGNGTVAATTGITAATSFTFKAPEGYSVQIGAGTGASSAKWDGKTLQITLQNTAGKTYTQSDLDALVKNASGVPAEVAGKVSLTADKSFTMGSAVVAGTDNILSNTVSEAATKAAYTTATNGVVVTATKAGASYAQKLTVDTVAGDALGATANADGSAKLNLKATDSYSASQINQMLANAGVNMQVSFDGEKTGAQIKANGAGTAGEYALVGGTGLAEGGGLKLQIGDTNDNWNQLDLSISDMHVSSLGIGDIDISNREGASAAISKITQAINQVSTSRGKLGAIQNRLEHTINNLGVTTENITAAESRIRDVDMAKEMMEFTKNSVLMQSAQAMLAQANQQPQSILQLLQ</sequence>
<reference evidence="7 8" key="1">
    <citation type="submission" date="2024-06" db="EMBL/GenBank/DDBJ databases">
        <title>Genomic Encyclopedia of Type Strains, Phase IV (KMG-IV): sequencing the most valuable type-strain genomes for metagenomic binning, comparative biology and taxonomic classification.</title>
        <authorList>
            <person name="Goeker M."/>
        </authorList>
    </citation>
    <scope>NUCLEOTIDE SEQUENCE [LARGE SCALE GENOMIC DNA]</scope>
    <source>
        <strain evidence="7 8">DSM 19261</strain>
    </source>
</reference>
<evidence type="ECO:0000313" key="8">
    <source>
        <dbReference type="Proteomes" id="UP001549200"/>
    </source>
</evidence>
<dbReference type="Gene3D" id="1.20.1330.10">
    <property type="entry name" value="f41 fragment of flagellin, N-terminal domain"/>
    <property type="match status" value="2"/>
</dbReference>
<name>A0ABV2FWJ6_9FIRM</name>
<comment type="caution">
    <text evidence="7">The sequence shown here is derived from an EMBL/GenBank/DDBJ whole genome shotgun (WGS) entry which is preliminary data.</text>
</comment>
<accession>A0ABV2FWJ6</accession>
<feature type="domain" description="Flagellin N-terminal" evidence="5">
    <location>
        <begin position="8"/>
        <end position="145"/>
    </location>
</feature>
<dbReference type="SUPFAM" id="SSF64518">
    <property type="entry name" value="Phase 1 flagellin"/>
    <property type="match status" value="1"/>
</dbReference>
<evidence type="ECO:0000259" key="5">
    <source>
        <dbReference type="Pfam" id="PF00669"/>
    </source>
</evidence>
<evidence type="ECO:0000256" key="4">
    <source>
        <dbReference type="RuleBase" id="RU362073"/>
    </source>
</evidence>
<proteinExistence type="inferred from homology"/>
<keyword evidence="8" id="KW-1185">Reference proteome</keyword>
<organism evidence="7 8">
    <name type="scientific">Enterocloster citroniae</name>
    <dbReference type="NCBI Taxonomy" id="358743"/>
    <lineage>
        <taxon>Bacteria</taxon>
        <taxon>Bacillati</taxon>
        <taxon>Bacillota</taxon>
        <taxon>Clostridia</taxon>
        <taxon>Lachnospirales</taxon>
        <taxon>Lachnospiraceae</taxon>
        <taxon>Enterocloster</taxon>
    </lineage>
</organism>
<comment type="similarity">
    <text evidence="1 4">Belongs to the bacterial flagellin family.</text>
</comment>
<keyword evidence="4" id="KW-0964">Secreted</keyword>
<dbReference type="Proteomes" id="UP001549200">
    <property type="component" value="Unassembled WGS sequence"/>
</dbReference>
<protein>
    <recommendedName>
        <fullName evidence="2 4">Flagellin</fullName>
    </recommendedName>
</protein>
<dbReference type="InterPro" id="IPR046358">
    <property type="entry name" value="Flagellin_C"/>
</dbReference>